<dbReference type="NCBIfam" id="TIGR00229">
    <property type="entry name" value="sensory_box"/>
    <property type="match status" value="2"/>
</dbReference>
<dbReference type="SMART" id="SM00448">
    <property type="entry name" value="REC"/>
    <property type="match status" value="1"/>
</dbReference>
<dbReference type="InterPro" id="IPR011006">
    <property type="entry name" value="CheY-like_superfamily"/>
</dbReference>
<dbReference type="GO" id="GO:0000155">
    <property type="term" value="F:phosphorelay sensor kinase activity"/>
    <property type="evidence" value="ECO:0007669"/>
    <property type="project" value="InterPro"/>
</dbReference>
<dbReference type="PANTHER" id="PTHR43065">
    <property type="entry name" value="SENSOR HISTIDINE KINASE"/>
    <property type="match status" value="1"/>
</dbReference>
<dbReference type="InterPro" id="IPR003594">
    <property type="entry name" value="HATPase_dom"/>
</dbReference>
<dbReference type="Pfam" id="PF08448">
    <property type="entry name" value="PAS_4"/>
    <property type="match status" value="1"/>
</dbReference>
<evidence type="ECO:0000313" key="8">
    <source>
        <dbReference type="EMBL" id="MDG4476086.1"/>
    </source>
</evidence>
<dbReference type="Gene3D" id="3.30.565.10">
    <property type="entry name" value="Histidine kinase-like ATPase, C-terminal domain"/>
    <property type="match status" value="1"/>
</dbReference>
<accession>A0A9X4MF39</accession>
<dbReference type="EMBL" id="JAPHEH010000001">
    <property type="protein sequence ID" value="MDG4476086.1"/>
    <property type="molecule type" value="Genomic_DNA"/>
</dbReference>
<dbReference type="Gene3D" id="3.30.450.20">
    <property type="entry name" value="PAS domain"/>
    <property type="match status" value="2"/>
</dbReference>
<dbReference type="Pfam" id="PF02518">
    <property type="entry name" value="HATPase_c"/>
    <property type="match status" value="1"/>
</dbReference>
<dbReference type="InterPro" id="IPR001789">
    <property type="entry name" value="Sig_transdc_resp-reg_receiver"/>
</dbReference>
<dbReference type="InterPro" id="IPR035965">
    <property type="entry name" value="PAS-like_dom_sf"/>
</dbReference>
<dbReference type="PROSITE" id="PS50109">
    <property type="entry name" value="HIS_KIN"/>
    <property type="match status" value="1"/>
</dbReference>
<dbReference type="InterPro" id="IPR001610">
    <property type="entry name" value="PAC"/>
</dbReference>
<dbReference type="RefSeq" id="WP_307633055.1">
    <property type="nucleotide sequence ID" value="NZ_JAPHEH010000001.1"/>
</dbReference>
<name>A0A9X4MF39_9BACT</name>
<comment type="catalytic activity">
    <reaction evidence="1">
        <text>ATP + protein L-histidine = ADP + protein N-phospho-L-histidine.</text>
        <dbReference type="EC" id="2.7.13.3"/>
    </reaction>
</comment>
<dbReference type="SMART" id="SM00388">
    <property type="entry name" value="HisKA"/>
    <property type="match status" value="1"/>
</dbReference>
<dbReference type="EC" id="2.7.13.3" evidence="2"/>
<reference evidence="8" key="1">
    <citation type="journal article" date="2022" name="bioRxiv">
        <title>Thiovibrio frasassiensisgen. nov., sp. nov., an autotrophic, elemental sulfur disproportionating bacterium isolated from sulfidic karst sediment, and proposal of Thiovibrionaceae fam. nov.</title>
        <authorList>
            <person name="Aronson H."/>
            <person name="Thomas C."/>
            <person name="Bhattacharyya M."/>
            <person name="Eckstein S."/>
            <person name="Jensen S."/>
            <person name="Barco R."/>
            <person name="Macalady J."/>
            <person name="Amend J."/>
        </authorList>
    </citation>
    <scope>NUCLEOTIDE SEQUENCE</scope>
    <source>
        <strain evidence="8">RS19-109</strain>
    </source>
</reference>
<feature type="domain" description="Histidine kinase" evidence="5">
    <location>
        <begin position="265"/>
        <end position="489"/>
    </location>
</feature>
<dbReference type="CDD" id="cd00082">
    <property type="entry name" value="HisKA"/>
    <property type="match status" value="1"/>
</dbReference>
<dbReference type="InterPro" id="IPR036097">
    <property type="entry name" value="HisK_dim/P_sf"/>
</dbReference>
<dbReference type="Pfam" id="PF00512">
    <property type="entry name" value="HisKA"/>
    <property type="match status" value="1"/>
</dbReference>
<dbReference type="SUPFAM" id="SSF55874">
    <property type="entry name" value="ATPase domain of HSP90 chaperone/DNA topoisomerase II/histidine kinase"/>
    <property type="match status" value="1"/>
</dbReference>
<dbReference type="SMART" id="SM00091">
    <property type="entry name" value="PAS"/>
    <property type="match status" value="2"/>
</dbReference>
<dbReference type="Pfam" id="PF13426">
    <property type="entry name" value="PAS_9"/>
    <property type="match status" value="1"/>
</dbReference>
<dbReference type="CDD" id="cd00130">
    <property type="entry name" value="PAS"/>
    <property type="match status" value="2"/>
</dbReference>
<dbReference type="SUPFAM" id="SSF55785">
    <property type="entry name" value="PYP-like sensor domain (PAS domain)"/>
    <property type="match status" value="2"/>
</dbReference>
<dbReference type="InterPro" id="IPR036890">
    <property type="entry name" value="HATPase_C_sf"/>
</dbReference>
<reference evidence="8" key="2">
    <citation type="submission" date="2022-10" db="EMBL/GenBank/DDBJ databases">
        <authorList>
            <person name="Aronson H.S."/>
        </authorList>
    </citation>
    <scope>NUCLEOTIDE SEQUENCE</scope>
    <source>
        <strain evidence="8">RS19-109</strain>
    </source>
</reference>
<dbReference type="InterPro" id="IPR000014">
    <property type="entry name" value="PAS"/>
</dbReference>
<dbReference type="InterPro" id="IPR005467">
    <property type="entry name" value="His_kinase_dom"/>
</dbReference>
<dbReference type="PROSITE" id="PS50110">
    <property type="entry name" value="RESPONSE_REGULATORY"/>
    <property type="match status" value="1"/>
</dbReference>
<evidence type="ECO:0000313" key="9">
    <source>
        <dbReference type="Proteomes" id="UP001154240"/>
    </source>
</evidence>
<dbReference type="AlphaFoldDB" id="A0A9X4MF39"/>
<dbReference type="SUPFAM" id="SSF52172">
    <property type="entry name" value="CheY-like"/>
    <property type="match status" value="1"/>
</dbReference>
<dbReference type="InterPro" id="IPR003661">
    <property type="entry name" value="HisK_dim/P_dom"/>
</dbReference>
<feature type="domain" description="PAS" evidence="7">
    <location>
        <begin position="6"/>
        <end position="50"/>
    </location>
</feature>
<dbReference type="PROSITE" id="PS50112">
    <property type="entry name" value="PAS"/>
    <property type="match status" value="2"/>
</dbReference>
<evidence type="ECO:0000256" key="3">
    <source>
        <dbReference type="ARBA" id="ARBA00022553"/>
    </source>
</evidence>
<keyword evidence="9" id="KW-1185">Reference proteome</keyword>
<dbReference type="SMART" id="SM00387">
    <property type="entry name" value="HATPase_c"/>
    <property type="match status" value="1"/>
</dbReference>
<gene>
    <name evidence="8" type="ORF">OLX77_07955</name>
</gene>
<evidence type="ECO:0000256" key="2">
    <source>
        <dbReference type="ARBA" id="ARBA00012438"/>
    </source>
</evidence>
<comment type="caution">
    <text evidence="8">The sequence shown here is derived from an EMBL/GenBank/DDBJ whole genome shotgun (WGS) entry which is preliminary data.</text>
</comment>
<evidence type="ECO:0000256" key="1">
    <source>
        <dbReference type="ARBA" id="ARBA00000085"/>
    </source>
</evidence>
<dbReference type="Gene3D" id="3.40.50.2300">
    <property type="match status" value="1"/>
</dbReference>
<dbReference type="InterPro" id="IPR004358">
    <property type="entry name" value="Sig_transdc_His_kin-like_C"/>
</dbReference>
<dbReference type="Proteomes" id="UP001154240">
    <property type="component" value="Unassembled WGS sequence"/>
</dbReference>
<dbReference type="PRINTS" id="PR00344">
    <property type="entry name" value="BCTRLSENSOR"/>
</dbReference>
<evidence type="ECO:0000256" key="4">
    <source>
        <dbReference type="PROSITE-ProRule" id="PRU00169"/>
    </source>
</evidence>
<evidence type="ECO:0000259" key="5">
    <source>
        <dbReference type="PROSITE" id="PS50109"/>
    </source>
</evidence>
<feature type="domain" description="PAS" evidence="7">
    <location>
        <begin position="128"/>
        <end position="198"/>
    </location>
</feature>
<dbReference type="PANTHER" id="PTHR43065:SF42">
    <property type="entry name" value="TWO-COMPONENT SENSOR PPRA"/>
    <property type="match status" value="1"/>
</dbReference>
<evidence type="ECO:0000259" key="6">
    <source>
        <dbReference type="PROSITE" id="PS50110"/>
    </source>
</evidence>
<dbReference type="Gene3D" id="1.10.287.130">
    <property type="match status" value="1"/>
</dbReference>
<protein>
    <recommendedName>
        <fullName evidence="2">histidine kinase</fullName>
        <ecNumber evidence="2">2.7.13.3</ecNumber>
    </recommendedName>
</protein>
<dbReference type="SUPFAM" id="SSF47384">
    <property type="entry name" value="Homodimeric domain of signal transducing histidine kinase"/>
    <property type="match status" value="1"/>
</dbReference>
<keyword evidence="3 4" id="KW-0597">Phosphoprotein</keyword>
<dbReference type="InterPro" id="IPR013656">
    <property type="entry name" value="PAS_4"/>
</dbReference>
<proteinExistence type="predicted"/>
<feature type="modified residue" description="4-aspartylphosphate" evidence="4">
    <location>
        <position position="560"/>
    </location>
</feature>
<dbReference type="SMART" id="SM00086">
    <property type="entry name" value="PAC"/>
    <property type="match status" value="2"/>
</dbReference>
<dbReference type="Pfam" id="PF00072">
    <property type="entry name" value="Response_reg"/>
    <property type="match status" value="1"/>
</dbReference>
<feature type="domain" description="Response regulatory" evidence="6">
    <location>
        <begin position="509"/>
        <end position="625"/>
    </location>
</feature>
<organism evidence="8 9">
    <name type="scientific">Thiovibrio frasassiensis</name>
    <dbReference type="NCBI Taxonomy" id="2984131"/>
    <lineage>
        <taxon>Bacteria</taxon>
        <taxon>Pseudomonadati</taxon>
        <taxon>Thermodesulfobacteriota</taxon>
        <taxon>Desulfobulbia</taxon>
        <taxon>Desulfobulbales</taxon>
        <taxon>Thiovibrionaceae</taxon>
        <taxon>Thiovibrio</taxon>
    </lineage>
</organism>
<evidence type="ECO:0000259" key="7">
    <source>
        <dbReference type="PROSITE" id="PS50112"/>
    </source>
</evidence>
<sequence>MDNQELSALFMRVVDTANVEFYLINAEGGFAYVNRAAAGSLGYTEAEFLSLTLADIDPEVGPRVGELWPEWKKQGDLHLETTHRTKSGEIVQKEVNATCITVDGVDYIGAFVRDITERKRMETALRESGEQYRDLFESASDLIQFVRPDGSFIQVNPAWRATFGYTEEEVKHLTIFDLIDSECTDHCMETFQKVQDQGRIDRIDTTFVAKNGEKIMIQGAANCRYEKGKPHLTRCIFRNVTEEKKLQAQLLQSQKLEAVGRLTSGVAHDFNNLLTTILSYSELYLRRLPESDPLANALRAIREAGIRGAALTRQLLTFSRHQVVDVRVIELGSLVSGLSSMIRRLIHPGIHCTVEVVPGGQGRILADQHQLEQVLLNLAINARDAMPDGGALTISCREEVLEQSEFSNFANIEPGQYVVLVVSDTGQGMSTEVQEHIFEPFFTTKPQGKGTGLGLATAYGIVKQHSGYIAVESEPGKGTTFRLYFPRVEAPVEAVVTGAALEALQGNEAILVVDDEPEILAVLRHSLESMGYTVLTAASSAEALLLVEQGKEKIDLMLTDVVMPGMTGHVLAARVQAVDPRIRVLFMSGYTDSMLEEYGVSRTHANFISKPLSPGELAVKLRKMLA</sequence>